<dbReference type="Proteomes" id="UP000325313">
    <property type="component" value="Unassembled WGS sequence"/>
</dbReference>
<accession>A0A5B0MRB3</accession>
<dbReference type="EMBL" id="VDEP01000445">
    <property type="protein sequence ID" value="KAA1078973.1"/>
    <property type="molecule type" value="Genomic_DNA"/>
</dbReference>
<comment type="caution">
    <text evidence="1">The sequence shown here is derived from an EMBL/GenBank/DDBJ whole genome shotgun (WGS) entry which is preliminary data.</text>
</comment>
<organism evidence="1 2">
    <name type="scientific">Puccinia graminis f. sp. tritici</name>
    <dbReference type="NCBI Taxonomy" id="56615"/>
    <lineage>
        <taxon>Eukaryota</taxon>
        <taxon>Fungi</taxon>
        <taxon>Dikarya</taxon>
        <taxon>Basidiomycota</taxon>
        <taxon>Pucciniomycotina</taxon>
        <taxon>Pucciniomycetes</taxon>
        <taxon>Pucciniales</taxon>
        <taxon>Pucciniaceae</taxon>
        <taxon>Puccinia</taxon>
    </lineage>
</organism>
<proteinExistence type="predicted"/>
<evidence type="ECO:0000313" key="1">
    <source>
        <dbReference type="EMBL" id="KAA1078973.1"/>
    </source>
</evidence>
<reference evidence="1 2" key="1">
    <citation type="submission" date="2019-05" db="EMBL/GenBank/DDBJ databases">
        <title>Emergence of the Ug99 lineage of the wheat stem rust pathogen through somatic hybridization.</title>
        <authorList>
            <person name="Li F."/>
            <person name="Upadhyaya N.M."/>
            <person name="Sperschneider J."/>
            <person name="Matny O."/>
            <person name="Nguyen-Phuc H."/>
            <person name="Mago R."/>
            <person name="Raley C."/>
            <person name="Miller M.E."/>
            <person name="Silverstein K.A.T."/>
            <person name="Henningsen E."/>
            <person name="Hirsch C.D."/>
            <person name="Visser B."/>
            <person name="Pretorius Z.A."/>
            <person name="Steffenson B.J."/>
            <person name="Schwessinger B."/>
            <person name="Dodds P.N."/>
            <person name="Figueroa M."/>
        </authorList>
    </citation>
    <scope>NUCLEOTIDE SEQUENCE [LARGE SCALE GENOMIC DNA]</scope>
    <source>
        <strain evidence="1 2">Ug99</strain>
    </source>
</reference>
<evidence type="ECO:0000313" key="2">
    <source>
        <dbReference type="Proteomes" id="UP000325313"/>
    </source>
</evidence>
<dbReference type="AlphaFoldDB" id="A0A5B0MRB3"/>
<name>A0A5B0MRB3_PUCGR</name>
<gene>
    <name evidence="1" type="ORF">PGTUg99_016990</name>
</gene>
<protein>
    <submittedName>
        <fullName evidence="1">Uncharacterized protein</fullName>
    </submittedName>
</protein>
<sequence length="196" mass="21692">MRNSYIIRGSHRIDRPISINSDGSIEVQFQDATVPTGRGRNQSLIPTYKLTARPISVGNHGGGQWLTYYGSFNLCPNSSIIDVQATVSYWDKTCPSYMRNEGAPHISGDLVISQIQPTIQATFLWPCVASFEVVAPGFKDMYGPDVEVGHKIWVNGRVIRSQGSYMFLQATVVVPCEDVHTKHWARLGFSGFGVPV</sequence>